<evidence type="ECO:0000313" key="2">
    <source>
        <dbReference type="Proteomes" id="UP000828390"/>
    </source>
</evidence>
<keyword evidence="2" id="KW-1185">Reference proteome</keyword>
<proteinExistence type="predicted"/>
<name>A0A9D4BLG8_DREPO</name>
<gene>
    <name evidence="1" type="ORF">DPMN_074241</name>
</gene>
<dbReference type="EMBL" id="JAIWYP010000015">
    <property type="protein sequence ID" value="KAH3699286.1"/>
    <property type="molecule type" value="Genomic_DNA"/>
</dbReference>
<comment type="caution">
    <text evidence="1">The sequence shown here is derived from an EMBL/GenBank/DDBJ whole genome shotgun (WGS) entry which is preliminary data.</text>
</comment>
<dbReference type="Proteomes" id="UP000828390">
    <property type="component" value="Unassembled WGS sequence"/>
</dbReference>
<dbReference type="AlphaFoldDB" id="A0A9D4BLG8"/>
<accession>A0A9D4BLG8</accession>
<sequence length="55" mass="6252">MCRKQHAVFRNQQILPEKVAPVVMKIMVTMVNRAVMVVMVVQWLVRPTENAASAT</sequence>
<protein>
    <submittedName>
        <fullName evidence="1">Uncharacterized protein</fullName>
    </submittedName>
</protein>
<reference evidence="1" key="1">
    <citation type="journal article" date="2019" name="bioRxiv">
        <title>The Genome of the Zebra Mussel, Dreissena polymorpha: A Resource for Invasive Species Research.</title>
        <authorList>
            <person name="McCartney M.A."/>
            <person name="Auch B."/>
            <person name="Kono T."/>
            <person name="Mallez S."/>
            <person name="Zhang Y."/>
            <person name="Obille A."/>
            <person name="Becker A."/>
            <person name="Abrahante J.E."/>
            <person name="Garbe J."/>
            <person name="Badalamenti J.P."/>
            <person name="Herman A."/>
            <person name="Mangelson H."/>
            <person name="Liachko I."/>
            <person name="Sullivan S."/>
            <person name="Sone E.D."/>
            <person name="Koren S."/>
            <person name="Silverstein K.A.T."/>
            <person name="Beckman K.B."/>
            <person name="Gohl D.M."/>
        </authorList>
    </citation>
    <scope>NUCLEOTIDE SEQUENCE</scope>
    <source>
        <strain evidence="1">Duluth1</strain>
        <tissue evidence="1">Whole animal</tissue>
    </source>
</reference>
<reference evidence="1" key="2">
    <citation type="submission" date="2020-11" db="EMBL/GenBank/DDBJ databases">
        <authorList>
            <person name="McCartney M.A."/>
            <person name="Auch B."/>
            <person name="Kono T."/>
            <person name="Mallez S."/>
            <person name="Becker A."/>
            <person name="Gohl D.M."/>
            <person name="Silverstein K.A.T."/>
            <person name="Koren S."/>
            <person name="Bechman K.B."/>
            <person name="Herman A."/>
            <person name="Abrahante J.E."/>
            <person name="Garbe J."/>
        </authorList>
    </citation>
    <scope>NUCLEOTIDE SEQUENCE</scope>
    <source>
        <strain evidence="1">Duluth1</strain>
        <tissue evidence="1">Whole animal</tissue>
    </source>
</reference>
<evidence type="ECO:0000313" key="1">
    <source>
        <dbReference type="EMBL" id="KAH3699286.1"/>
    </source>
</evidence>
<organism evidence="1 2">
    <name type="scientific">Dreissena polymorpha</name>
    <name type="common">Zebra mussel</name>
    <name type="synonym">Mytilus polymorpha</name>
    <dbReference type="NCBI Taxonomy" id="45954"/>
    <lineage>
        <taxon>Eukaryota</taxon>
        <taxon>Metazoa</taxon>
        <taxon>Spiralia</taxon>
        <taxon>Lophotrochozoa</taxon>
        <taxon>Mollusca</taxon>
        <taxon>Bivalvia</taxon>
        <taxon>Autobranchia</taxon>
        <taxon>Heteroconchia</taxon>
        <taxon>Euheterodonta</taxon>
        <taxon>Imparidentia</taxon>
        <taxon>Neoheterodontei</taxon>
        <taxon>Myida</taxon>
        <taxon>Dreissenoidea</taxon>
        <taxon>Dreissenidae</taxon>
        <taxon>Dreissena</taxon>
    </lineage>
</organism>